<organism evidence="1 2">
    <name type="scientific">Nocardia terpenica</name>
    <dbReference type="NCBI Taxonomy" id="455432"/>
    <lineage>
        <taxon>Bacteria</taxon>
        <taxon>Bacillati</taxon>
        <taxon>Actinomycetota</taxon>
        <taxon>Actinomycetes</taxon>
        <taxon>Mycobacteriales</taxon>
        <taxon>Nocardiaceae</taxon>
        <taxon>Nocardia</taxon>
    </lineage>
</organism>
<name>A0A6G9Z9D1_9NOCA</name>
<gene>
    <name evidence="1" type="ORF">F6W96_30840</name>
</gene>
<proteinExistence type="predicted"/>
<evidence type="ECO:0000313" key="2">
    <source>
        <dbReference type="Proteomes" id="UP000500953"/>
    </source>
</evidence>
<accession>A0A6G9Z9D1</accession>
<dbReference type="Proteomes" id="UP000500953">
    <property type="component" value="Chromosome"/>
</dbReference>
<protein>
    <submittedName>
        <fullName evidence="1">Uncharacterized protein</fullName>
    </submittedName>
</protein>
<dbReference type="EMBL" id="CP046173">
    <property type="protein sequence ID" value="QIS22092.1"/>
    <property type="molecule type" value="Genomic_DNA"/>
</dbReference>
<dbReference type="AlphaFoldDB" id="A0A6G9Z9D1"/>
<reference evidence="1 2" key="1">
    <citation type="journal article" date="2019" name="ACS Chem. Biol.">
        <title>Identification and Mobilization of a Cryptic Antibiotic Biosynthesis Gene Locus from a Human-Pathogenic Nocardia Isolate.</title>
        <authorList>
            <person name="Herisse M."/>
            <person name="Ishida K."/>
            <person name="Porter J.L."/>
            <person name="Howden B."/>
            <person name="Hertweck C."/>
            <person name="Stinear T.P."/>
            <person name="Pidot S.J."/>
        </authorList>
    </citation>
    <scope>NUCLEOTIDE SEQUENCE [LARGE SCALE GENOMIC DNA]</scope>
    <source>
        <strain evidence="1 2">AUSMDU00012715</strain>
    </source>
</reference>
<evidence type="ECO:0000313" key="1">
    <source>
        <dbReference type="EMBL" id="QIS22092.1"/>
    </source>
</evidence>
<sequence>MGAVVGLGFSLVGGVSCAVLVVSVGGELALFVVDAVAEFCGEFGSAVGVFGALGIGRKIAASGLE</sequence>